<evidence type="ECO:0000259" key="1">
    <source>
        <dbReference type="PROSITE" id="PS50995"/>
    </source>
</evidence>
<dbReference type="PANTHER" id="PTHR33164">
    <property type="entry name" value="TRANSCRIPTIONAL REGULATOR, MARR FAMILY"/>
    <property type="match status" value="1"/>
</dbReference>
<dbReference type="PANTHER" id="PTHR33164:SF106">
    <property type="entry name" value="TRANSCRIPTIONAL REGULATORY PROTEIN"/>
    <property type="match status" value="1"/>
</dbReference>
<dbReference type="Gene3D" id="1.10.10.10">
    <property type="entry name" value="Winged helix-like DNA-binding domain superfamily/Winged helix DNA-binding domain"/>
    <property type="match status" value="1"/>
</dbReference>
<dbReference type="Pfam" id="PF12802">
    <property type="entry name" value="MarR_2"/>
    <property type="match status" value="1"/>
</dbReference>
<dbReference type="PROSITE" id="PS50995">
    <property type="entry name" value="HTH_MARR_2"/>
    <property type="match status" value="1"/>
</dbReference>
<feature type="domain" description="HTH marR-type" evidence="1">
    <location>
        <begin position="10"/>
        <end position="146"/>
    </location>
</feature>
<dbReference type="InterPro" id="IPR036390">
    <property type="entry name" value="WH_DNA-bd_sf"/>
</dbReference>
<dbReference type="SMART" id="SM00347">
    <property type="entry name" value="HTH_MARR"/>
    <property type="match status" value="1"/>
</dbReference>
<evidence type="ECO:0000313" key="2">
    <source>
        <dbReference type="EMBL" id="CAB4919636.1"/>
    </source>
</evidence>
<dbReference type="EMBL" id="CAFBMK010000099">
    <property type="protein sequence ID" value="CAB4919636.1"/>
    <property type="molecule type" value="Genomic_DNA"/>
</dbReference>
<dbReference type="InterPro" id="IPR000835">
    <property type="entry name" value="HTH_MarR-typ"/>
</dbReference>
<accession>A0A6J7HMG4</accession>
<organism evidence="2">
    <name type="scientific">freshwater metagenome</name>
    <dbReference type="NCBI Taxonomy" id="449393"/>
    <lineage>
        <taxon>unclassified sequences</taxon>
        <taxon>metagenomes</taxon>
        <taxon>ecological metagenomes</taxon>
    </lineage>
</organism>
<gene>
    <name evidence="2" type="ORF">UFOPK3564_01757</name>
</gene>
<dbReference type="InterPro" id="IPR039422">
    <property type="entry name" value="MarR/SlyA-like"/>
</dbReference>
<dbReference type="GO" id="GO:0003700">
    <property type="term" value="F:DNA-binding transcription factor activity"/>
    <property type="evidence" value="ECO:0007669"/>
    <property type="project" value="InterPro"/>
</dbReference>
<sequence>MPDHQNAADRTALLHLLRRQSEEAIRFAAVFGETHGLHQTDVSALAAIAHATSTGAPLGPGALAETLHLSRPATTALLDRLEQAGHVVRRPDPADRRRSVLEMQPGANALAAAFFGPLGEAFGRAIERYTPEQLEVVASFLQDVTDATIRTREALTPRP</sequence>
<reference evidence="2" key="1">
    <citation type="submission" date="2020-05" db="EMBL/GenBank/DDBJ databases">
        <authorList>
            <person name="Chiriac C."/>
            <person name="Salcher M."/>
            <person name="Ghai R."/>
            <person name="Kavagutti S V."/>
        </authorList>
    </citation>
    <scope>NUCLEOTIDE SEQUENCE</scope>
</reference>
<dbReference type="AlphaFoldDB" id="A0A6J7HMG4"/>
<dbReference type="GO" id="GO:0006950">
    <property type="term" value="P:response to stress"/>
    <property type="evidence" value="ECO:0007669"/>
    <property type="project" value="TreeGrafter"/>
</dbReference>
<name>A0A6J7HMG4_9ZZZZ</name>
<dbReference type="InterPro" id="IPR036388">
    <property type="entry name" value="WH-like_DNA-bd_sf"/>
</dbReference>
<proteinExistence type="predicted"/>
<dbReference type="PRINTS" id="PR00598">
    <property type="entry name" value="HTHMARR"/>
</dbReference>
<dbReference type="SUPFAM" id="SSF46785">
    <property type="entry name" value="Winged helix' DNA-binding domain"/>
    <property type="match status" value="1"/>
</dbReference>
<protein>
    <submittedName>
        <fullName evidence="2">Unannotated protein</fullName>
    </submittedName>
</protein>